<evidence type="ECO:0000256" key="1">
    <source>
        <dbReference type="SAM" id="SignalP"/>
    </source>
</evidence>
<dbReference type="InterPro" id="IPR012336">
    <property type="entry name" value="Thioredoxin-like_fold"/>
</dbReference>
<dbReference type="Proteomes" id="UP000559010">
    <property type="component" value="Unassembled WGS sequence"/>
</dbReference>
<dbReference type="InterPro" id="IPR036249">
    <property type="entry name" value="Thioredoxin-like_sf"/>
</dbReference>
<evidence type="ECO:0000313" key="3">
    <source>
        <dbReference type="EMBL" id="NMM50035.1"/>
    </source>
</evidence>
<dbReference type="Gene3D" id="3.40.30.10">
    <property type="entry name" value="Glutaredoxin"/>
    <property type="match status" value="1"/>
</dbReference>
<feature type="signal peptide" evidence="1">
    <location>
        <begin position="1"/>
        <end position="21"/>
    </location>
</feature>
<dbReference type="AlphaFoldDB" id="A0A848J3F3"/>
<dbReference type="Pfam" id="PF13098">
    <property type="entry name" value="Thioredoxin_2"/>
    <property type="match status" value="1"/>
</dbReference>
<comment type="caution">
    <text evidence="3">The sequence shown here is derived from an EMBL/GenBank/DDBJ whole genome shotgun (WGS) entry which is preliminary data.</text>
</comment>
<dbReference type="RefSeq" id="WP_169684091.1">
    <property type="nucleotide sequence ID" value="NZ_JABBNU010000010.1"/>
</dbReference>
<sequence>MRILLSLFVLTLTFSASDIIAQDSKINWLTPAELEAKINEEPRKIFFDVYTDWCGWCKVMDRDTFSDQKVIDFVNENYYAVKLDAESQENFNFMGQMASGVGLARSFRVNSYPTIVFMDEKMTTVYPVPGFRKADEFVKILKKIDEMNFAPSQEQDAN</sequence>
<evidence type="ECO:0000259" key="2">
    <source>
        <dbReference type="PROSITE" id="PS51352"/>
    </source>
</evidence>
<reference evidence="3 4" key="1">
    <citation type="submission" date="2020-04" db="EMBL/GenBank/DDBJ databases">
        <title>Flammeovirgaceae bacterium KN852 isolated from deep sea.</title>
        <authorList>
            <person name="Zhang D.-C."/>
        </authorList>
    </citation>
    <scope>NUCLEOTIDE SEQUENCE [LARGE SCALE GENOMIC DNA]</scope>
    <source>
        <strain evidence="3 4">KN852</strain>
    </source>
</reference>
<protein>
    <submittedName>
        <fullName evidence="3">DUF255 domain-containing protein</fullName>
    </submittedName>
</protein>
<keyword evidence="4" id="KW-1185">Reference proteome</keyword>
<feature type="chain" id="PRO_5032954161" evidence="1">
    <location>
        <begin position="22"/>
        <end position="158"/>
    </location>
</feature>
<dbReference type="PROSITE" id="PS51352">
    <property type="entry name" value="THIOREDOXIN_2"/>
    <property type="match status" value="1"/>
</dbReference>
<dbReference type="EMBL" id="JABBNU010000010">
    <property type="protein sequence ID" value="NMM50035.1"/>
    <property type="molecule type" value="Genomic_DNA"/>
</dbReference>
<dbReference type="InterPro" id="IPR013766">
    <property type="entry name" value="Thioredoxin_domain"/>
</dbReference>
<gene>
    <name evidence="3" type="ORF">HH304_16630</name>
</gene>
<evidence type="ECO:0000313" key="4">
    <source>
        <dbReference type="Proteomes" id="UP000559010"/>
    </source>
</evidence>
<accession>A0A848J3F3</accession>
<dbReference type="SUPFAM" id="SSF52833">
    <property type="entry name" value="Thioredoxin-like"/>
    <property type="match status" value="1"/>
</dbReference>
<feature type="domain" description="Thioredoxin" evidence="2">
    <location>
        <begin position="10"/>
        <end position="146"/>
    </location>
</feature>
<keyword evidence="1" id="KW-0732">Signal</keyword>
<name>A0A848J3F3_9BACT</name>
<organism evidence="3 4">
    <name type="scientific">Marinigracilibium pacificum</name>
    <dbReference type="NCBI Taxonomy" id="2729599"/>
    <lineage>
        <taxon>Bacteria</taxon>
        <taxon>Pseudomonadati</taxon>
        <taxon>Bacteroidota</taxon>
        <taxon>Cytophagia</taxon>
        <taxon>Cytophagales</taxon>
        <taxon>Flammeovirgaceae</taxon>
        <taxon>Marinigracilibium</taxon>
    </lineage>
</organism>
<proteinExistence type="predicted"/>